<keyword evidence="4 6" id="KW-0067">ATP-binding</keyword>
<dbReference type="GO" id="GO:0005737">
    <property type="term" value="C:cytoplasm"/>
    <property type="evidence" value="ECO:0007669"/>
    <property type="project" value="UniProtKB-SubCell"/>
</dbReference>
<protein>
    <recommendedName>
        <fullName evidence="6">tRNA(Ile)-lysidine synthase</fullName>
        <ecNumber evidence="6">6.3.4.19</ecNumber>
    </recommendedName>
    <alternativeName>
        <fullName evidence="6">tRNA(Ile)-2-lysyl-cytidine synthase</fullName>
    </alternativeName>
    <alternativeName>
        <fullName evidence="6">tRNA(Ile)-lysidine synthetase</fullName>
    </alternativeName>
</protein>
<name>A0A239GWA1_9SPHN</name>
<dbReference type="GO" id="GO:0005524">
    <property type="term" value="F:ATP binding"/>
    <property type="evidence" value="ECO:0007669"/>
    <property type="project" value="UniProtKB-UniRule"/>
</dbReference>
<dbReference type="InterPro" id="IPR012795">
    <property type="entry name" value="tRNA_Ile_lys_synt_N"/>
</dbReference>
<accession>A0A239GWA1</accession>
<keyword evidence="1 6" id="KW-0436">Ligase</keyword>
<evidence type="ECO:0000256" key="5">
    <source>
        <dbReference type="ARBA" id="ARBA00048539"/>
    </source>
</evidence>
<keyword evidence="2 6" id="KW-0819">tRNA processing</keyword>
<evidence type="ECO:0000256" key="1">
    <source>
        <dbReference type="ARBA" id="ARBA00022598"/>
    </source>
</evidence>
<evidence type="ECO:0000256" key="3">
    <source>
        <dbReference type="ARBA" id="ARBA00022741"/>
    </source>
</evidence>
<dbReference type="CDD" id="cd01992">
    <property type="entry name" value="TilS_N"/>
    <property type="match status" value="1"/>
</dbReference>
<dbReference type="HAMAP" id="MF_01161">
    <property type="entry name" value="tRNA_Ile_lys_synt"/>
    <property type="match status" value="1"/>
</dbReference>
<dbReference type="RefSeq" id="WP_089220060.1">
    <property type="nucleotide sequence ID" value="NZ_FZOS01000014.1"/>
</dbReference>
<sequence length="313" mass="32993">MAVAPDLIDRFRADLAALVGWQDHLRLGIAVSGGADSLALLLIASEALPDRIAAATVDHGLRAGAAEEAQFVAAICAERAIPHTTLTVAVEAAGDGLQAAARHARYVALEAWRRESGLSLVATAHHADDQAETLLMRASRGAGVSGLAGIRAVNGTLVRPLLGWRRAELESVVRAAGLTFVDDPSNRDPRFDRSRMRQLLADAPDLDVAGLASSAANLAAAAQALDWVADRLWIERVSAGPAEVRIDAAELPAELVHRLVRRALSVLGYQGRADKIAPLIARLNAGQPASIGAILARPGAHWVFSPAPPRRFP</sequence>
<comment type="subcellular location">
    <subcellularLocation>
        <location evidence="6">Cytoplasm</location>
    </subcellularLocation>
</comment>
<proteinExistence type="inferred from homology"/>
<dbReference type="EMBL" id="FZOS01000014">
    <property type="protein sequence ID" value="SNS73397.1"/>
    <property type="molecule type" value="Genomic_DNA"/>
</dbReference>
<dbReference type="Proteomes" id="UP000198281">
    <property type="component" value="Unassembled WGS sequence"/>
</dbReference>
<keyword evidence="3 6" id="KW-0547">Nucleotide-binding</keyword>
<dbReference type="OrthoDB" id="9807403at2"/>
<dbReference type="Pfam" id="PF01171">
    <property type="entry name" value="ATP_bind_3"/>
    <property type="match status" value="1"/>
</dbReference>
<keyword evidence="6" id="KW-0963">Cytoplasm</keyword>
<comment type="catalytic activity">
    <reaction evidence="5 6">
        <text>cytidine(34) in tRNA(Ile2) + L-lysine + ATP = lysidine(34) in tRNA(Ile2) + AMP + diphosphate + H(+)</text>
        <dbReference type="Rhea" id="RHEA:43744"/>
        <dbReference type="Rhea" id="RHEA-COMP:10625"/>
        <dbReference type="Rhea" id="RHEA-COMP:10670"/>
        <dbReference type="ChEBI" id="CHEBI:15378"/>
        <dbReference type="ChEBI" id="CHEBI:30616"/>
        <dbReference type="ChEBI" id="CHEBI:32551"/>
        <dbReference type="ChEBI" id="CHEBI:33019"/>
        <dbReference type="ChEBI" id="CHEBI:82748"/>
        <dbReference type="ChEBI" id="CHEBI:83665"/>
        <dbReference type="ChEBI" id="CHEBI:456215"/>
        <dbReference type="EC" id="6.3.4.19"/>
    </reaction>
</comment>
<dbReference type="AlphaFoldDB" id="A0A239GWA1"/>
<dbReference type="Gene3D" id="3.40.50.620">
    <property type="entry name" value="HUPs"/>
    <property type="match status" value="1"/>
</dbReference>
<comment type="domain">
    <text evidence="6">The N-terminal region contains the highly conserved SGGXDS motif, predicted to be a P-loop motif involved in ATP binding.</text>
</comment>
<dbReference type="EC" id="6.3.4.19" evidence="6"/>
<dbReference type="GO" id="GO:0032267">
    <property type="term" value="F:tRNA(Ile)-lysidine synthase activity"/>
    <property type="evidence" value="ECO:0007669"/>
    <property type="project" value="UniProtKB-EC"/>
</dbReference>
<reference evidence="9" key="1">
    <citation type="submission" date="2017-06" db="EMBL/GenBank/DDBJ databases">
        <authorList>
            <person name="Varghese N."/>
            <person name="Submissions S."/>
        </authorList>
    </citation>
    <scope>NUCLEOTIDE SEQUENCE [LARGE SCALE GENOMIC DNA]</scope>
    <source>
        <strain evidence="9">LNB2</strain>
    </source>
</reference>
<dbReference type="PANTHER" id="PTHR43033">
    <property type="entry name" value="TRNA(ILE)-LYSIDINE SYNTHASE-RELATED"/>
    <property type="match status" value="1"/>
</dbReference>
<evidence type="ECO:0000313" key="9">
    <source>
        <dbReference type="Proteomes" id="UP000198281"/>
    </source>
</evidence>
<dbReference type="InterPro" id="IPR014729">
    <property type="entry name" value="Rossmann-like_a/b/a_fold"/>
</dbReference>
<evidence type="ECO:0000259" key="7">
    <source>
        <dbReference type="Pfam" id="PF01171"/>
    </source>
</evidence>
<dbReference type="GO" id="GO:0006400">
    <property type="term" value="P:tRNA modification"/>
    <property type="evidence" value="ECO:0007669"/>
    <property type="project" value="UniProtKB-UniRule"/>
</dbReference>
<dbReference type="InterPro" id="IPR012094">
    <property type="entry name" value="tRNA_Ile_lys_synt"/>
</dbReference>
<feature type="domain" description="tRNA(Ile)-lysidine/2-thiocytidine synthase N-terminal" evidence="7">
    <location>
        <begin position="28"/>
        <end position="198"/>
    </location>
</feature>
<organism evidence="8 9">
    <name type="scientific">Edaphosphingomonas laterariae</name>
    <dbReference type="NCBI Taxonomy" id="861865"/>
    <lineage>
        <taxon>Bacteria</taxon>
        <taxon>Pseudomonadati</taxon>
        <taxon>Pseudomonadota</taxon>
        <taxon>Alphaproteobacteria</taxon>
        <taxon>Sphingomonadales</taxon>
        <taxon>Rhizorhabdaceae</taxon>
        <taxon>Edaphosphingomonas</taxon>
    </lineage>
</organism>
<evidence type="ECO:0000256" key="4">
    <source>
        <dbReference type="ARBA" id="ARBA00022840"/>
    </source>
</evidence>
<evidence type="ECO:0000256" key="6">
    <source>
        <dbReference type="HAMAP-Rule" id="MF_01161"/>
    </source>
</evidence>
<comment type="similarity">
    <text evidence="6">Belongs to the tRNA(Ile)-lysidine synthase family.</text>
</comment>
<feature type="binding site" evidence="6">
    <location>
        <begin position="32"/>
        <end position="37"/>
    </location>
    <ligand>
        <name>ATP</name>
        <dbReference type="ChEBI" id="CHEBI:30616"/>
    </ligand>
</feature>
<dbReference type="NCBIfam" id="TIGR02432">
    <property type="entry name" value="lysidine_TilS_N"/>
    <property type="match status" value="1"/>
</dbReference>
<dbReference type="InterPro" id="IPR011063">
    <property type="entry name" value="TilS/TtcA_N"/>
</dbReference>
<dbReference type="SUPFAM" id="SSF52402">
    <property type="entry name" value="Adenine nucleotide alpha hydrolases-like"/>
    <property type="match status" value="1"/>
</dbReference>
<dbReference type="PANTHER" id="PTHR43033:SF1">
    <property type="entry name" value="TRNA(ILE)-LYSIDINE SYNTHASE-RELATED"/>
    <property type="match status" value="1"/>
</dbReference>
<evidence type="ECO:0000313" key="8">
    <source>
        <dbReference type="EMBL" id="SNS73397.1"/>
    </source>
</evidence>
<keyword evidence="9" id="KW-1185">Reference proteome</keyword>
<gene>
    <name evidence="6" type="primary">tilS</name>
    <name evidence="8" type="ORF">SAMN06295912_11417</name>
</gene>
<evidence type="ECO:0000256" key="2">
    <source>
        <dbReference type="ARBA" id="ARBA00022694"/>
    </source>
</evidence>
<comment type="function">
    <text evidence="6">Ligates lysine onto the cytidine present at position 34 of the AUA codon-specific tRNA(Ile) that contains the anticodon CAU, in an ATP-dependent manner. Cytidine is converted to lysidine, thus changing the amino acid specificity of the tRNA from methionine to isoleucine.</text>
</comment>